<reference evidence="4 5" key="1">
    <citation type="journal article" date="2024" name="Chem. Sci.">
        <title>Discovery of megapolipeptins by genome mining of a Burkholderiales bacteria collection.</title>
        <authorList>
            <person name="Paulo B.S."/>
            <person name="Recchia M.J.J."/>
            <person name="Lee S."/>
            <person name="Fergusson C.H."/>
            <person name="Romanowski S.B."/>
            <person name="Hernandez A."/>
            <person name="Krull N."/>
            <person name="Liu D.Y."/>
            <person name="Cavanagh H."/>
            <person name="Bos A."/>
            <person name="Gray C.A."/>
            <person name="Murphy B.T."/>
            <person name="Linington R.G."/>
            <person name="Eustaquio A.S."/>
        </authorList>
    </citation>
    <scope>NUCLEOTIDE SEQUENCE [LARGE SCALE GENOMIC DNA]</scope>
    <source>
        <strain evidence="4 5">RL17-350-BIC-A</strain>
    </source>
</reference>
<dbReference type="InterPro" id="IPR000160">
    <property type="entry name" value="GGDEF_dom"/>
</dbReference>
<dbReference type="InterPro" id="IPR043128">
    <property type="entry name" value="Rev_trsase/Diguanyl_cyclase"/>
</dbReference>
<protein>
    <recommendedName>
        <fullName evidence="1">diguanylate cyclase</fullName>
        <ecNumber evidence="1">2.7.7.65</ecNumber>
    </recommendedName>
</protein>
<dbReference type="InterPro" id="IPR050469">
    <property type="entry name" value="Diguanylate_Cyclase"/>
</dbReference>
<feature type="domain" description="GGDEF" evidence="3">
    <location>
        <begin position="1"/>
        <end position="43"/>
    </location>
</feature>
<evidence type="ECO:0000256" key="2">
    <source>
        <dbReference type="ARBA" id="ARBA00034247"/>
    </source>
</evidence>
<dbReference type="SUPFAM" id="SSF55073">
    <property type="entry name" value="Nucleotide cyclase"/>
    <property type="match status" value="1"/>
</dbReference>
<sequence length="58" mass="6090">MSVGVAATQARQDSDPAMLVGAADRALYAAKQQGRNCICVAGVDEQEPTESVLRVKRG</sequence>
<gene>
    <name evidence="4" type="ORF">PQR57_32190</name>
</gene>
<evidence type="ECO:0000313" key="5">
    <source>
        <dbReference type="Proteomes" id="UP001629230"/>
    </source>
</evidence>
<dbReference type="PROSITE" id="PS50887">
    <property type="entry name" value="GGDEF"/>
    <property type="match status" value="1"/>
</dbReference>
<organism evidence="4 5">
    <name type="scientific">Paraburkholderia dipogonis</name>
    <dbReference type="NCBI Taxonomy" id="1211383"/>
    <lineage>
        <taxon>Bacteria</taxon>
        <taxon>Pseudomonadati</taxon>
        <taxon>Pseudomonadota</taxon>
        <taxon>Betaproteobacteria</taxon>
        <taxon>Burkholderiales</taxon>
        <taxon>Burkholderiaceae</taxon>
        <taxon>Paraburkholderia</taxon>
    </lineage>
</organism>
<accession>A0ABW9B061</accession>
<dbReference type="PANTHER" id="PTHR45138">
    <property type="entry name" value="REGULATORY COMPONENTS OF SENSORY TRANSDUCTION SYSTEM"/>
    <property type="match status" value="1"/>
</dbReference>
<comment type="catalytic activity">
    <reaction evidence="2">
        <text>2 GTP = 3',3'-c-di-GMP + 2 diphosphate</text>
        <dbReference type="Rhea" id="RHEA:24898"/>
        <dbReference type="ChEBI" id="CHEBI:33019"/>
        <dbReference type="ChEBI" id="CHEBI:37565"/>
        <dbReference type="ChEBI" id="CHEBI:58805"/>
        <dbReference type="EC" id="2.7.7.65"/>
    </reaction>
</comment>
<dbReference type="EC" id="2.7.7.65" evidence="1"/>
<dbReference type="RefSeq" id="WP_408180388.1">
    <property type="nucleotide sequence ID" value="NZ_JAQQEZ010000031.1"/>
</dbReference>
<evidence type="ECO:0000313" key="4">
    <source>
        <dbReference type="EMBL" id="MFM0005648.1"/>
    </source>
</evidence>
<dbReference type="PANTHER" id="PTHR45138:SF9">
    <property type="entry name" value="DIGUANYLATE CYCLASE DGCM-RELATED"/>
    <property type="match status" value="1"/>
</dbReference>
<dbReference type="Gene3D" id="3.30.70.270">
    <property type="match status" value="1"/>
</dbReference>
<dbReference type="EMBL" id="JAQQEZ010000031">
    <property type="protein sequence ID" value="MFM0005648.1"/>
    <property type="molecule type" value="Genomic_DNA"/>
</dbReference>
<dbReference type="InterPro" id="IPR029787">
    <property type="entry name" value="Nucleotide_cyclase"/>
</dbReference>
<proteinExistence type="predicted"/>
<dbReference type="Pfam" id="PF00990">
    <property type="entry name" value="GGDEF"/>
    <property type="match status" value="1"/>
</dbReference>
<dbReference type="Proteomes" id="UP001629230">
    <property type="component" value="Unassembled WGS sequence"/>
</dbReference>
<name>A0ABW9B061_9BURK</name>
<keyword evidence="5" id="KW-1185">Reference proteome</keyword>
<evidence type="ECO:0000259" key="3">
    <source>
        <dbReference type="PROSITE" id="PS50887"/>
    </source>
</evidence>
<evidence type="ECO:0000256" key="1">
    <source>
        <dbReference type="ARBA" id="ARBA00012528"/>
    </source>
</evidence>
<comment type="caution">
    <text evidence="4">The sequence shown here is derived from an EMBL/GenBank/DDBJ whole genome shotgun (WGS) entry which is preliminary data.</text>
</comment>